<feature type="transmembrane region" description="Helical" evidence="2">
    <location>
        <begin position="12"/>
        <end position="30"/>
    </location>
</feature>
<evidence type="ECO:0000256" key="1">
    <source>
        <dbReference type="SAM" id="MobiDB-lite"/>
    </source>
</evidence>
<feature type="compositionally biased region" description="Basic and acidic residues" evidence="1">
    <location>
        <begin position="42"/>
        <end position="74"/>
    </location>
</feature>
<dbReference type="OrthoDB" id="2882585at2"/>
<keyword evidence="4" id="KW-1185">Reference proteome</keyword>
<proteinExistence type="predicted"/>
<dbReference type="AlphaFoldDB" id="A0A1E8F0C8"/>
<dbReference type="Pfam" id="PF15525">
    <property type="entry name" value="DUF4652"/>
    <property type="match status" value="1"/>
</dbReference>
<dbReference type="Gene3D" id="2.40.128.660">
    <property type="entry name" value="Uncharacterised protein PF15525, DUF4652"/>
    <property type="match status" value="1"/>
</dbReference>
<protein>
    <submittedName>
        <fullName evidence="3">Uncharacterized protein</fullName>
    </submittedName>
</protein>
<dbReference type="Proteomes" id="UP000175744">
    <property type="component" value="Unassembled WGS sequence"/>
</dbReference>
<keyword evidence="2" id="KW-0472">Membrane</keyword>
<evidence type="ECO:0000313" key="3">
    <source>
        <dbReference type="EMBL" id="OFI06851.1"/>
    </source>
</evidence>
<feature type="region of interest" description="Disordered" evidence="1">
    <location>
        <begin position="37"/>
        <end position="76"/>
    </location>
</feature>
<dbReference type="RefSeq" id="WP_084027535.1">
    <property type="nucleotide sequence ID" value="NZ_LZFO01000007.1"/>
</dbReference>
<sequence>MNFMKNKPKNNIVSYFVILILLVFSFNIIGCSKDNETNNNVSKEKVTTNEQKSNNDNKEKINREENSSKDKETSKNILKNTDVKFDKKELEKENSINFNTPWESSPNGKLFACIEGKGESAQEEGIGKVCVKDLQNNIFSFEIVSSKKQLSPKDLEWLDDENVLVVIGHAYGTISKGGNIYVLNTNTGECNLLYDTKDNKREIISCKVESRNSKTANIKINMNIYEDDNFTKDSVKTLFVKNMDLNFNSNIDILDKDGNIFDTIK</sequence>
<evidence type="ECO:0000256" key="2">
    <source>
        <dbReference type="SAM" id="Phobius"/>
    </source>
</evidence>
<organism evidence="3 4">
    <name type="scientific">Clostridium acetireducens DSM 10703</name>
    <dbReference type="NCBI Taxonomy" id="1121290"/>
    <lineage>
        <taxon>Bacteria</taxon>
        <taxon>Bacillati</taxon>
        <taxon>Bacillota</taxon>
        <taxon>Clostridia</taxon>
        <taxon>Eubacteriales</taxon>
        <taxon>Clostridiaceae</taxon>
        <taxon>Clostridium</taxon>
    </lineage>
</organism>
<dbReference type="EMBL" id="LZFO01000007">
    <property type="protein sequence ID" value="OFI06851.1"/>
    <property type="molecule type" value="Genomic_DNA"/>
</dbReference>
<name>A0A1E8F0C8_9CLOT</name>
<evidence type="ECO:0000313" key="4">
    <source>
        <dbReference type="Proteomes" id="UP000175744"/>
    </source>
</evidence>
<reference evidence="3 4" key="1">
    <citation type="submission" date="2016-06" db="EMBL/GenBank/DDBJ databases">
        <title>Genome sequence of Clostridium acetireducens DSM 10703.</title>
        <authorList>
            <person name="Poehlein A."/>
            <person name="Fluechter S."/>
            <person name="Duerre P."/>
            <person name="Daniel R."/>
        </authorList>
    </citation>
    <scope>NUCLEOTIDE SEQUENCE [LARGE SCALE GENOMIC DNA]</scope>
    <source>
        <strain evidence="3 4">DSM 10703</strain>
    </source>
</reference>
<keyword evidence="2" id="KW-1133">Transmembrane helix</keyword>
<keyword evidence="2" id="KW-0812">Transmembrane</keyword>
<comment type="caution">
    <text evidence="3">The sequence shown here is derived from an EMBL/GenBank/DDBJ whole genome shotgun (WGS) entry which is preliminary data.</text>
</comment>
<accession>A0A1E8F0C8</accession>
<gene>
    <name evidence="3" type="ORF">CLOACE_06440</name>
</gene>
<dbReference type="STRING" id="1121290.CLAOCE_06440"/>
<dbReference type="InterPro" id="IPR028102">
    <property type="entry name" value="DUF4652"/>
</dbReference>
<dbReference type="SUPFAM" id="SSF82171">
    <property type="entry name" value="DPP6 N-terminal domain-like"/>
    <property type="match status" value="1"/>
</dbReference>